<dbReference type="EMBL" id="JAGTJQ010000004">
    <property type="protein sequence ID" value="KAH7032611.1"/>
    <property type="molecule type" value="Genomic_DNA"/>
</dbReference>
<organism evidence="1 2">
    <name type="scientific">Microdochium trichocladiopsis</name>
    <dbReference type="NCBI Taxonomy" id="1682393"/>
    <lineage>
        <taxon>Eukaryota</taxon>
        <taxon>Fungi</taxon>
        <taxon>Dikarya</taxon>
        <taxon>Ascomycota</taxon>
        <taxon>Pezizomycotina</taxon>
        <taxon>Sordariomycetes</taxon>
        <taxon>Xylariomycetidae</taxon>
        <taxon>Xylariales</taxon>
        <taxon>Microdochiaceae</taxon>
        <taxon>Microdochium</taxon>
    </lineage>
</organism>
<gene>
    <name evidence="1" type="ORF">B0I36DRAFT_319726</name>
</gene>
<dbReference type="PANTHER" id="PTHR33112:SF13">
    <property type="entry name" value="HETEROKARYON INCOMPATIBILITY DOMAIN-CONTAINING PROTEIN"/>
    <property type="match status" value="1"/>
</dbReference>
<dbReference type="AlphaFoldDB" id="A0A9P8Y8Q5"/>
<sequence>MSMYCQLEFAFTSDRLPALTGMVERMAEVSGFTYLLGCWEETIASDLAWEGTHRLDDSQLIPGIPSWSWISRYKQMASPKDSIEFSNGANVNCTRLISSDIKWQDQPLVSELLRAHLTLCGPVKNLLIPSLEVRPLSTFGPDRMNIQDGTFEEGLYTCLLMKKVLPGKPKGPSWMREQFLTLQEVQDVGKAMSSSVPCYRRVGMAASYNRHHFDDAEDRVIELV</sequence>
<accession>A0A9P8Y8Q5</accession>
<keyword evidence="2" id="KW-1185">Reference proteome</keyword>
<reference evidence="1" key="1">
    <citation type="journal article" date="2021" name="Nat. Commun.">
        <title>Genetic determinants of endophytism in the Arabidopsis root mycobiome.</title>
        <authorList>
            <person name="Mesny F."/>
            <person name="Miyauchi S."/>
            <person name="Thiergart T."/>
            <person name="Pickel B."/>
            <person name="Atanasova L."/>
            <person name="Karlsson M."/>
            <person name="Huettel B."/>
            <person name="Barry K.W."/>
            <person name="Haridas S."/>
            <person name="Chen C."/>
            <person name="Bauer D."/>
            <person name="Andreopoulos W."/>
            <person name="Pangilinan J."/>
            <person name="LaButti K."/>
            <person name="Riley R."/>
            <person name="Lipzen A."/>
            <person name="Clum A."/>
            <person name="Drula E."/>
            <person name="Henrissat B."/>
            <person name="Kohler A."/>
            <person name="Grigoriev I.V."/>
            <person name="Martin F.M."/>
            <person name="Hacquard S."/>
        </authorList>
    </citation>
    <scope>NUCLEOTIDE SEQUENCE</scope>
    <source>
        <strain evidence="1">MPI-CAGE-CH-0230</strain>
    </source>
</reference>
<comment type="caution">
    <text evidence="1">The sequence shown here is derived from an EMBL/GenBank/DDBJ whole genome shotgun (WGS) entry which is preliminary data.</text>
</comment>
<protein>
    <submittedName>
        <fullName evidence="1">Uncharacterized protein</fullName>
    </submittedName>
</protein>
<name>A0A9P8Y8Q5_9PEZI</name>
<dbReference type="OrthoDB" id="3486565at2759"/>
<evidence type="ECO:0000313" key="1">
    <source>
        <dbReference type="EMBL" id="KAH7032611.1"/>
    </source>
</evidence>
<dbReference type="GeneID" id="70182995"/>
<proteinExistence type="predicted"/>
<dbReference type="RefSeq" id="XP_046013443.1">
    <property type="nucleotide sequence ID" value="XM_046153449.1"/>
</dbReference>
<dbReference type="PANTHER" id="PTHR33112">
    <property type="entry name" value="DOMAIN PROTEIN, PUTATIVE-RELATED"/>
    <property type="match status" value="1"/>
</dbReference>
<dbReference type="Proteomes" id="UP000756346">
    <property type="component" value="Unassembled WGS sequence"/>
</dbReference>
<evidence type="ECO:0000313" key="2">
    <source>
        <dbReference type="Proteomes" id="UP000756346"/>
    </source>
</evidence>